<accession>A0A6S6TBH3</accession>
<organism evidence="3">
    <name type="scientific">uncultured Sulfurovum sp</name>
    <dbReference type="NCBI Taxonomy" id="269237"/>
    <lineage>
        <taxon>Bacteria</taxon>
        <taxon>Pseudomonadati</taxon>
        <taxon>Campylobacterota</taxon>
        <taxon>Epsilonproteobacteria</taxon>
        <taxon>Campylobacterales</taxon>
        <taxon>Sulfurovaceae</taxon>
        <taxon>Sulfurovum</taxon>
        <taxon>environmental samples</taxon>
    </lineage>
</organism>
<evidence type="ECO:0008006" key="4">
    <source>
        <dbReference type="Google" id="ProtNLM"/>
    </source>
</evidence>
<sequence>MKKLFVLTIVLLLTTLSVAKEIDLEKSKGTNQEVISLLSPIPGSLTVDENVTFKVIFDIALDTKHVKKNDIKLTNISDTHKNIEGTVAYVANENAVTFKSNEPLVEGYYQIEFKSLKATKVNKDQGIKEIKYRFYVPEVINGHMLPPEPNEKKNGATLIGVDINSNGVRDDVERKIRQEYLKPLQSAILLQNAKFFQRTLAESTNNAIAIQADATSAINCEMYLSQFDSELGTINWMKNDKHIKDLTFNNLDRVDKYWKYNLALSGGVYGSGFADDTIDKCSEEVVNVLEGMK</sequence>
<name>A0A6S6TBH3_9BACT</name>
<evidence type="ECO:0000313" key="3">
    <source>
        <dbReference type="EMBL" id="CAA6816674.1"/>
    </source>
</evidence>
<dbReference type="Gene3D" id="2.60.40.1220">
    <property type="match status" value="1"/>
</dbReference>
<dbReference type="InterPro" id="IPR014755">
    <property type="entry name" value="Cu-Rt/internalin_Ig-like"/>
</dbReference>
<proteinExistence type="predicted"/>
<evidence type="ECO:0000256" key="2">
    <source>
        <dbReference type="SAM" id="SignalP"/>
    </source>
</evidence>
<dbReference type="EMBL" id="CACVAU010000050">
    <property type="protein sequence ID" value="CAA6816674.1"/>
    <property type="molecule type" value="Genomic_DNA"/>
</dbReference>
<feature type="chain" id="PRO_5027704082" description="SbsA Ig-like domain-containing protein" evidence="2">
    <location>
        <begin position="20"/>
        <end position="293"/>
    </location>
</feature>
<protein>
    <recommendedName>
        <fullName evidence="4">SbsA Ig-like domain-containing protein</fullName>
    </recommendedName>
</protein>
<gene>
    <name evidence="3" type="ORF">HELGO_WM4688</name>
</gene>
<reference evidence="3" key="1">
    <citation type="submission" date="2020-01" db="EMBL/GenBank/DDBJ databases">
        <authorList>
            <person name="Meier V. D."/>
            <person name="Meier V D."/>
        </authorList>
    </citation>
    <scope>NUCLEOTIDE SEQUENCE</scope>
    <source>
        <strain evidence="3">HLG_WM_MAG_05</strain>
    </source>
</reference>
<evidence type="ECO:0000256" key="1">
    <source>
        <dbReference type="ARBA" id="ARBA00022729"/>
    </source>
</evidence>
<keyword evidence="1 2" id="KW-0732">Signal</keyword>
<feature type="signal peptide" evidence="2">
    <location>
        <begin position="1"/>
        <end position="19"/>
    </location>
</feature>
<dbReference type="AlphaFoldDB" id="A0A6S6TBH3"/>